<evidence type="ECO:0000313" key="15">
    <source>
        <dbReference type="Proteomes" id="UP000284689"/>
    </source>
</evidence>
<evidence type="ECO:0000256" key="3">
    <source>
        <dbReference type="ARBA" id="ARBA00022729"/>
    </source>
</evidence>
<accession>A0A174MTT8</accession>
<dbReference type="EMBL" id="QRKD01000018">
    <property type="protein sequence ID" value="RHH87391.1"/>
    <property type="molecule type" value="Genomic_DNA"/>
</dbReference>
<evidence type="ECO:0000313" key="12">
    <source>
        <dbReference type="EMBL" id="UVQ96326.1"/>
    </source>
</evidence>
<dbReference type="Pfam" id="PF14322">
    <property type="entry name" value="SusD-like_3"/>
    <property type="match status" value="1"/>
</dbReference>
<name>A0A174MTT8_9BACE</name>
<feature type="domain" description="RagB/SusD" evidence="7">
    <location>
        <begin position="259"/>
        <end position="612"/>
    </location>
</feature>
<evidence type="ECO:0000259" key="8">
    <source>
        <dbReference type="Pfam" id="PF14322"/>
    </source>
</evidence>
<dbReference type="Gene3D" id="1.25.40.390">
    <property type="match status" value="1"/>
</dbReference>
<evidence type="ECO:0000256" key="1">
    <source>
        <dbReference type="ARBA" id="ARBA00004442"/>
    </source>
</evidence>
<dbReference type="EMBL" id="CZAI01000004">
    <property type="protein sequence ID" value="CUP37808.1"/>
    <property type="molecule type" value="Genomic_DNA"/>
</dbReference>
<dbReference type="GO" id="GO:0009279">
    <property type="term" value="C:cell outer membrane"/>
    <property type="evidence" value="ECO:0007669"/>
    <property type="project" value="UniProtKB-SubCell"/>
</dbReference>
<organism evidence="9 13">
    <name type="scientific">Bacteroides caccae</name>
    <dbReference type="NCBI Taxonomy" id="47678"/>
    <lineage>
        <taxon>Bacteria</taxon>
        <taxon>Pseudomonadati</taxon>
        <taxon>Bacteroidota</taxon>
        <taxon>Bacteroidia</taxon>
        <taxon>Bacteroidales</taxon>
        <taxon>Bacteroidaceae</taxon>
        <taxon>Bacteroides</taxon>
    </lineage>
</organism>
<evidence type="ECO:0000313" key="9">
    <source>
        <dbReference type="EMBL" id="CUP37808.1"/>
    </source>
</evidence>
<evidence type="ECO:0000313" key="13">
    <source>
        <dbReference type="Proteomes" id="UP000095657"/>
    </source>
</evidence>
<proteinExistence type="inferred from homology"/>
<dbReference type="RefSeq" id="WP_055171737.1">
    <property type="nucleotide sequence ID" value="NZ_CAXSLD010000018.1"/>
</dbReference>
<feature type="domain" description="SusD-like N-terminal" evidence="8">
    <location>
        <begin position="82"/>
        <end position="211"/>
    </location>
</feature>
<keyword evidence="5" id="KW-0998">Cell outer membrane</keyword>
<dbReference type="AlphaFoldDB" id="A0A174MTT8"/>
<evidence type="ECO:0000256" key="2">
    <source>
        <dbReference type="ARBA" id="ARBA00006275"/>
    </source>
</evidence>
<reference evidence="12" key="3">
    <citation type="submission" date="2022-08" db="EMBL/GenBank/DDBJ databases">
        <title>Genome Sequencing of Bacteroides fragilis Group Isolates with Nanopore Technology.</title>
        <authorList>
            <person name="Tisza M.J."/>
            <person name="Smith D."/>
            <person name="Dekker J.P."/>
        </authorList>
    </citation>
    <scope>NUCLEOTIDE SEQUENCE</scope>
    <source>
        <strain evidence="12">BFG-474</strain>
    </source>
</reference>
<reference evidence="14 15" key="2">
    <citation type="submission" date="2018-08" db="EMBL/GenBank/DDBJ databases">
        <title>A genome reference for cultivated species of the human gut microbiota.</title>
        <authorList>
            <person name="Zou Y."/>
            <person name="Xue W."/>
            <person name="Luo G."/>
        </authorList>
    </citation>
    <scope>NUCLEOTIDE SEQUENCE [LARGE SCALE GENOMIC DNA]</scope>
    <source>
        <strain evidence="11 14">AM16-49B</strain>
        <strain evidence="10 15">AM31-16AC</strain>
    </source>
</reference>
<dbReference type="Pfam" id="PF07980">
    <property type="entry name" value="SusD_RagB"/>
    <property type="match status" value="1"/>
</dbReference>
<dbReference type="Proteomes" id="UP000284689">
    <property type="component" value="Unassembled WGS sequence"/>
</dbReference>
<evidence type="ECO:0000313" key="14">
    <source>
        <dbReference type="Proteomes" id="UP000283512"/>
    </source>
</evidence>
<evidence type="ECO:0000256" key="6">
    <source>
        <dbReference type="SAM" id="SignalP"/>
    </source>
</evidence>
<dbReference type="PROSITE" id="PS51257">
    <property type="entry name" value="PROKAR_LIPOPROTEIN"/>
    <property type="match status" value="1"/>
</dbReference>
<sequence length="614" mass="68288">MKRFKYYILLLASVGCFSACTSWLDEDPVYSQNNAVVFSSRSNAELALLGCYGYMTTTGAYGQMWQELPIIASGFAFGQRTASTAISLEAVPSDDLIPIAWNGMYKVVTEVNAFLESLDKSSLSDTDKVQMGGEAKFLRGLAYYNLVSLFGDVPLKTAASSSDGISVPRSPQAEVLALVVQDMKDAMAIDSKIVDGRANSWAAKAFLGKVYYKMACLGIDETANWTNAKNMFDDVYEAHIFDLEPKFGDLFGDYVTGSKEAIFQLNFTTSSTVCFNRASNRFAPPQATTGISWGTYKASKAAYDLHEGTYPGDPRINETFLTRWRNRSGNNQANPKPTVGDVLSPNDSTYLYPYFAYVNGDIDEYVMKNGVATKEKKKYVGKLPYKAFIDPKNPTIETIENYASTHGVTLENVAITKCLKEVFVKTGSQNAWPCFQKLYDQNQVGTASHKNLMVYRYAEMLLLMADVYNELGDTPKAISLAKEVLNRARNSGMKVSAQPADWPTSLNQEEVRQKLFFERIIELCGEPGMYEMPRIRGTKYFKMALELHNNHEITIASDALYPASSNAWLDRIYNGTRGLTDEFLKKNLLLPIPSSEIDANPALTTSDNNFGYTN</sequence>
<evidence type="ECO:0000256" key="5">
    <source>
        <dbReference type="ARBA" id="ARBA00023237"/>
    </source>
</evidence>
<evidence type="ECO:0000313" key="11">
    <source>
        <dbReference type="EMBL" id="RHH87391.1"/>
    </source>
</evidence>
<dbReference type="Proteomes" id="UP000283512">
    <property type="component" value="Unassembled WGS sequence"/>
</dbReference>
<dbReference type="InterPro" id="IPR033985">
    <property type="entry name" value="SusD-like_N"/>
</dbReference>
<keyword evidence="3 6" id="KW-0732">Signal</keyword>
<reference evidence="9 13" key="1">
    <citation type="submission" date="2015-09" db="EMBL/GenBank/DDBJ databases">
        <authorList>
            <consortium name="Pathogen Informatics"/>
        </authorList>
    </citation>
    <scope>NUCLEOTIDE SEQUENCE [LARGE SCALE GENOMIC DNA]</scope>
    <source>
        <strain evidence="9 13">2789STDY5834880</strain>
    </source>
</reference>
<dbReference type="Proteomes" id="UP000095657">
    <property type="component" value="Unassembled WGS sequence"/>
</dbReference>
<feature type="signal peptide" evidence="6">
    <location>
        <begin position="1"/>
        <end position="24"/>
    </location>
</feature>
<feature type="chain" id="PRO_5041863255" evidence="6">
    <location>
        <begin position="25"/>
        <end position="614"/>
    </location>
</feature>
<dbReference type="InterPro" id="IPR011990">
    <property type="entry name" value="TPR-like_helical_dom_sf"/>
</dbReference>
<dbReference type="SUPFAM" id="SSF48452">
    <property type="entry name" value="TPR-like"/>
    <property type="match status" value="1"/>
</dbReference>
<dbReference type="Proteomes" id="UP001060260">
    <property type="component" value="Chromosome"/>
</dbReference>
<comment type="subcellular location">
    <subcellularLocation>
        <location evidence="1">Cell outer membrane</location>
    </subcellularLocation>
</comment>
<evidence type="ECO:0000313" key="10">
    <source>
        <dbReference type="EMBL" id="RHD50667.1"/>
    </source>
</evidence>
<dbReference type="STRING" id="47678.ERS852494_02110"/>
<evidence type="ECO:0000259" key="7">
    <source>
        <dbReference type="Pfam" id="PF07980"/>
    </source>
</evidence>
<gene>
    <name evidence="11" type="ORF">DW190_15940</name>
    <name evidence="10" type="ORF">DW794_06545</name>
    <name evidence="9" type="ORF">ERS852494_02110</name>
    <name evidence="12" type="ORF">NXW23_18760</name>
</gene>
<dbReference type="InterPro" id="IPR012944">
    <property type="entry name" value="SusD_RagB_dom"/>
</dbReference>
<keyword evidence="4" id="KW-0472">Membrane</keyword>
<evidence type="ECO:0000256" key="4">
    <source>
        <dbReference type="ARBA" id="ARBA00023136"/>
    </source>
</evidence>
<comment type="similarity">
    <text evidence="2">Belongs to the SusD family.</text>
</comment>
<dbReference type="EMBL" id="QSJD01000007">
    <property type="protein sequence ID" value="RHD50667.1"/>
    <property type="molecule type" value="Genomic_DNA"/>
</dbReference>
<protein>
    <submittedName>
        <fullName evidence="9">RagB/SusD domain protein</fullName>
    </submittedName>
    <submittedName>
        <fullName evidence="10">RagB/SusD family nutrient uptake outer membrane protein</fullName>
    </submittedName>
</protein>
<dbReference type="EMBL" id="CP103166">
    <property type="protein sequence ID" value="UVQ96326.1"/>
    <property type="molecule type" value="Genomic_DNA"/>
</dbReference>